<feature type="compositionally biased region" description="Polar residues" evidence="1">
    <location>
        <begin position="185"/>
        <end position="210"/>
    </location>
</feature>
<feature type="region of interest" description="Disordered" evidence="1">
    <location>
        <begin position="178"/>
        <end position="243"/>
    </location>
</feature>
<keyword evidence="2" id="KW-0732">Signal</keyword>
<dbReference type="InterPro" id="IPR045860">
    <property type="entry name" value="Snake_toxin-like_sf"/>
</dbReference>
<feature type="compositionally biased region" description="Polar residues" evidence="1">
    <location>
        <begin position="226"/>
        <end position="243"/>
    </location>
</feature>
<dbReference type="PANTHER" id="PTHR21749">
    <property type="entry name" value="PRION-LIKE- Q/N-RICH -DOMAIN-BEARING PROTEIN PROTEIN 24"/>
    <property type="match status" value="1"/>
</dbReference>
<dbReference type="EMBL" id="JAHQIW010007458">
    <property type="protein sequence ID" value="KAJ1374436.1"/>
    <property type="molecule type" value="Genomic_DNA"/>
</dbReference>
<evidence type="ECO:0000256" key="2">
    <source>
        <dbReference type="SAM" id="SignalP"/>
    </source>
</evidence>
<feature type="signal peptide" evidence="2">
    <location>
        <begin position="1"/>
        <end position="19"/>
    </location>
</feature>
<feature type="chain" id="PRO_5042272687" description="Activin types I and II receptor domain-containing protein" evidence="2">
    <location>
        <begin position="20"/>
        <end position="310"/>
    </location>
</feature>
<gene>
    <name evidence="3" type="ORF">KIN20_037123</name>
</gene>
<evidence type="ECO:0000256" key="1">
    <source>
        <dbReference type="SAM" id="MobiDB-lite"/>
    </source>
</evidence>
<protein>
    <recommendedName>
        <fullName evidence="5">Activin types I and II receptor domain-containing protein</fullName>
    </recommendedName>
</protein>
<reference evidence="3" key="1">
    <citation type="submission" date="2021-06" db="EMBL/GenBank/DDBJ databases">
        <title>Parelaphostrongylus tenuis whole genome reference sequence.</title>
        <authorList>
            <person name="Garwood T.J."/>
            <person name="Larsen P.A."/>
            <person name="Fountain-Jones N.M."/>
            <person name="Garbe J.R."/>
            <person name="Macchietto M.G."/>
            <person name="Kania S.A."/>
            <person name="Gerhold R.W."/>
            <person name="Richards J.E."/>
            <person name="Wolf T.M."/>
        </authorList>
    </citation>
    <scope>NUCLEOTIDE SEQUENCE</scope>
    <source>
        <strain evidence="3">MNPRO001-30</strain>
        <tissue evidence="3">Meninges</tissue>
    </source>
</reference>
<accession>A0AAD5WLS0</accession>
<dbReference type="SUPFAM" id="SSF57302">
    <property type="entry name" value="Snake toxin-like"/>
    <property type="match status" value="1"/>
</dbReference>
<name>A0AAD5WLS0_PARTN</name>
<evidence type="ECO:0000313" key="4">
    <source>
        <dbReference type="Proteomes" id="UP001196413"/>
    </source>
</evidence>
<organism evidence="3 4">
    <name type="scientific">Parelaphostrongylus tenuis</name>
    <name type="common">Meningeal worm</name>
    <dbReference type="NCBI Taxonomy" id="148309"/>
    <lineage>
        <taxon>Eukaryota</taxon>
        <taxon>Metazoa</taxon>
        <taxon>Ecdysozoa</taxon>
        <taxon>Nematoda</taxon>
        <taxon>Chromadorea</taxon>
        <taxon>Rhabditida</taxon>
        <taxon>Rhabditina</taxon>
        <taxon>Rhabditomorpha</taxon>
        <taxon>Strongyloidea</taxon>
        <taxon>Metastrongylidae</taxon>
        <taxon>Parelaphostrongylus</taxon>
    </lineage>
</organism>
<keyword evidence="4" id="KW-1185">Reference proteome</keyword>
<dbReference type="PANTHER" id="PTHR21749:SF8">
    <property type="entry name" value="ACTIVIN_RECP DOMAIN-CONTAINING PROTEIN"/>
    <property type="match status" value="1"/>
</dbReference>
<evidence type="ECO:0008006" key="5">
    <source>
        <dbReference type="Google" id="ProtNLM"/>
    </source>
</evidence>
<dbReference type="Gene3D" id="2.10.60.10">
    <property type="entry name" value="CD59"/>
    <property type="match status" value="1"/>
</dbReference>
<feature type="region of interest" description="Disordered" evidence="1">
    <location>
        <begin position="285"/>
        <end position="310"/>
    </location>
</feature>
<comment type="caution">
    <text evidence="3">The sequence shown here is derived from an EMBL/GenBank/DDBJ whole genome shotgun (WGS) entry which is preliminary data.</text>
</comment>
<dbReference type="AlphaFoldDB" id="A0AAD5WLS0"/>
<proteinExistence type="predicted"/>
<evidence type="ECO:0000313" key="3">
    <source>
        <dbReference type="EMBL" id="KAJ1374436.1"/>
    </source>
</evidence>
<sequence>MSISFALIFVMVMAPTCLAIECYTGLKIVAGQTVGTETIHCDNSNAYCYNMTANAAVLIDIVKAGCSLWRCMLARDRCISTMFQNVPISLCCCSTNRCNLGNNDGFRQLLFSGWNMEPSRQESDHVQQWSREEVAQKFHSAALDDDLPSTSLQGYKMDQNLGNAIIITDYFTNSHELHPTDSSEDISSNIPQKYGNEQKQEITSSITKSHTNSHKPHSSDSHGDLPSTTLRGNENSQKQESTNTMTAFHTNSHELHSTNSYGDTSSIISHRYGDEQKREKTNSITVLHTNSREPHSTDSDDNLSGTIHIP</sequence>
<dbReference type="Proteomes" id="UP001196413">
    <property type="component" value="Unassembled WGS sequence"/>
</dbReference>